<dbReference type="InterPro" id="IPR023210">
    <property type="entry name" value="NADP_OxRdtase_dom"/>
</dbReference>
<dbReference type="Gene3D" id="3.20.20.100">
    <property type="entry name" value="NADP-dependent oxidoreductase domain"/>
    <property type="match status" value="1"/>
</dbReference>
<evidence type="ECO:0000256" key="1">
    <source>
        <dbReference type="ARBA" id="ARBA00023002"/>
    </source>
</evidence>
<dbReference type="InterPro" id="IPR050523">
    <property type="entry name" value="AKR_Detox_Biosynth"/>
</dbReference>
<organism evidence="3 4">
    <name type="scientific">Algimonas arctica</name>
    <dbReference type="NCBI Taxonomy" id="1479486"/>
    <lineage>
        <taxon>Bacteria</taxon>
        <taxon>Pseudomonadati</taxon>
        <taxon>Pseudomonadota</taxon>
        <taxon>Alphaproteobacteria</taxon>
        <taxon>Maricaulales</taxon>
        <taxon>Robiginitomaculaceae</taxon>
        <taxon>Algimonas</taxon>
    </lineage>
</organism>
<dbReference type="PANTHER" id="PTHR43364:SF4">
    <property type="entry name" value="NAD(P)-LINKED OXIDOREDUCTASE SUPERFAMILY PROTEIN"/>
    <property type="match status" value="1"/>
</dbReference>
<dbReference type="InterPro" id="IPR020471">
    <property type="entry name" value="AKR"/>
</dbReference>
<sequence>MDMRKLGTTDIDVTSICLGTMTWGQQNTEAQAHEQLSYAVDERAINFIDTAEMYPVPTKRETQGRTEDYIGTWLKARGKRDDLIIATKVAGRSGMVWTRDDKVSQTRHTAEQINMAVENSLKRLQTDYIDLYQLHWPDRDIPSFGFHSYKDYDEDEMVPLLEILQSLQRHVDKGNIRHIGLSNESAWGTMKFLQIAEANGLPRMQSNQCVYSLIARRFDYDRAEIAMREKVGLLAYSPLGMGVLTGKYDGGDVPEGSRGALFKGFMENYKKSSDSWMDANKTAQALGLTPTQFALKFVESREFVTANIIGATSMAQLRENIDAHSIVWTDAMEAEATRLHETYRCPLGR</sequence>
<reference evidence="3" key="2">
    <citation type="submission" date="2020-09" db="EMBL/GenBank/DDBJ databases">
        <authorList>
            <person name="Sun Q."/>
            <person name="Kim S."/>
        </authorList>
    </citation>
    <scope>NUCLEOTIDE SEQUENCE</scope>
    <source>
        <strain evidence="3">KCTC 32513</strain>
    </source>
</reference>
<dbReference type="AlphaFoldDB" id="A0A8J3CQM2"/>
<dbReference type="RefSeq" id="WP_189495562.1">
    <property type="nucleotide sequence ID" value="NZ_BMZH01000002.1"/>
</dbReference>
<proteinExistence type="predicted"/>
<keyword evidence="4" id="KW-1185">Reference proteome</keyword>
<reference evidence="3" key="1">
    <citation type="journal article" date="2014" name="Int. J. Syst. Evol. Microbiol.">
        <title>Complete genome sequence of Corynebacterium casei LMG S-19264T (=DSM 44701T), isolated from a smear-ripened cheese.</title>
        <authorList>
            <consortium name="US DOE Joint Genome Institute (JGI-PGF)"/>
            <person name="Walter F."/>
            <person name="Albersmeier A."/>
            <person name="Kalinowski J."/>
            <person name="Ruckert C."/>
        </authorList>
    </citation>
    <scope>NUCLEOTIDE SEQUENCE</scope>
    <source>
        <strain evidence="3">KCTC 32513</strain>
    </source>
</reference>
<dbReference type="PRINTS" id="PR00069">
    <property type="entry name" value="ALDKETRDTASE"/>
</dbReference>
<dbReference type="PANTHER" id="PTHR43364">
    <property type="entry name" value="NADH-SPECIFIC METHYLGLYOXAL REDUCTASE-RELATED"/>
    <property type="match status" value="1"/>
</dbReference>
<keyword evidence="1" id="KW-0560">Oxidoreductase</keyword>
<gene>
    <name evidence="3" type="ORF">GCM10009069_07560</name>
</gene>
<protein>
    <submittedName>
        <fullName evidence="3">NADP-dependent oxidoreductase</fullName>
    </submittedName>
</protein>
<dbReference type="GO" id="GO:0016491">
    <property type="term" value="F:oxidoreductase activity"/>
    <property type="evidence" value="ECO:0007669"/>
    <property type="project" value="UniProtKB-KW"/>
</dbReference>
<evidence type="ECO:0000313" key="3">
    <source>
        <dbReference type="EMBL" id="GHA86807.1"/>
    </source>
</evidence>
<dbReference type="InterPro" id="IPR036812">
    <property type="entry name" value="NAD(P)_OxRdtase_dom_sf"/>
</dbReference>
<dbReference type="EMBL" id="BMZH01000002">
    <property type="protein sequence ID" value="GHA86807.1"/>
    <property type="molecule type" value="Genomic_DNA"/>
</dbReference>
<name>A0A8J3CQM2_9PROT</name>
<dbReference type="SUPFAM" id="SSF51430">
    <property type="entry name" value="NAD(P)-linked oxidoreductase"/>
    <property type="match status" value="1"/>
</dbReference>
<accession>A0A8J3CQM2</accession>
<dbReference type="Proteomes" id="UP000634004">
    <property type="component" value="Unassembled WGS sequence"/>
</dbReference>
<feature type="domain" description="NADP-dependent oxidoreductase" evidence="2">
    <location>
        <begin position="16"/>
        <end position="332"/>
    </location>
</feature>
<dbReference type="CDD" id="cd19094">
    <property type="entry name" value="AKR_Tas-like"/>
    <property type="match status" value="1"/>
</dbReference>
<evidence type="ECO:0000259" key="2">
    <source>
        <dbReference type="Pfam" id="PF00248"/>
    </source>
</evidence>
<comment type="caution">
    <text evidence="3">The sequence shown here is derived from an EMBL/GenBank/DDBJ whole genome shotgun (WGS) entry which is preliminary data.</text>
</comment>
<dbReference type="Pfam" id="PF00248">
    <property type="entry name" value="Aldo_ket_red"/>
    <property type="match status" value="1"/>
</dbReference>
<evidence type="ECO:0000313" key="4">
    <source>
        <dbReference type="Proteomes" id="UP000634004"/>
    </source>
</evidence>